<dbReference type="Proteomes" id="UP000756132">
    <property type="component" value="Chromosome 3"/>
</dbReference>
<evidence type="ECO:0000313" key="3">
    <source>
        <dbReference type="Proteomes" id="UP000756132"/>
    </source>
</evidence>
<dbReference type="KEGG" id="ffu:CLAFUR5_08674"/>
<dbReference type="GeneID" id="71988552"/>
<feature type="region of interest" description="Disordered" evidence="1">
    <location>
        <begin position="59"/>
        <end position="78"/>
    </location>
</feature>
<dbReference type="AlphaFoldDB" id="A0A9Q8LCX3"/>
<reference evidence="2" key="2">
    <citation type="journal article" date="2022" name="Microb. Genom.">
        <title>A chromosome-scale genome assembly of the tomato pathogen Cladosporium fulvum reveals a compartmentalized genome architecture and the presence of a dispensable chromosome.</title>
        <authorList>
            <person name="Zaccaron A.Z."/>
            <person name="Chen L.H."/>
            <person name="Samaras A."/>
            <person name="Stergiopoulos I."/>
        </authorList>
    </citation>
    <scope>NUCLEOTIDE SEQUENCE</scope>
    <source>
        <strain evidence="2">Race5_Kim</strain>
    </source>
</reference>
<dbReference type="RefSeq" id="XP_047759597.1">
    <property type="nucleotide sequence ID" value="XM_047907822.1"/>
</dbReference>
<evidence type="ECO:0000313" key="2">
    <source>
        <dbReference type="EMBL" id="UJO15231.1"/>
    </source>
</evidence>
<accession>A0A9Q8LCX3</accession>
<name>A0A9Q8LCX3_PASFU</name>
<protein>
    <submittedName>
        <fullName evidence="2">Uncharacterized protein</fullName>
    </submittedName>
</protein>
<gene>
    <name evidence="2" type="ORF">CLAFUR5_08674</name>
</gene>
<reference evidence="2" key="1">
    <citation type="submission" date="2021-12" db="EMBL/GenBank/DDBJ databases">
        <authorList>
            <person name="Zaccaron A."/>
            <person name="Stergiopoulos I."/>
        </authorList>
    </citation>
    <scope>NUCLEOTIDE SEQUENCE</scope>
    <source>
        <strain evidence="2">Race5_Kim</strain>
    </source>
</reference>
<dbReference type="EMBL" id="CP090165">
    <property type="protein sequence ID" value="UJO15231.1"/>
    <property type="molecule type" value="Genomic_DNA"/>
</dbReference>
<evidence type="ECO:0000256" key="1">
    <source>
        <dbReference type="SAM" id="MobiDB-lite"/>
    </source>
</evidence>
<proteinExistence type="predicted"/>
<organism evidence="2 3">
    <name type="scientific">Passalora fulva</name>
    <name type="common">Tomato leaf mold</name>
    <name type="synonym">Cladosporium fulvum</name>
    <dbReference type="NCBI Taxonomy" id="5499"/>
    <lineage>
        <taxon>Eukaryota</taxon>
        <taxon>Fungi</taxon>
        <taxon>Dikarya</taxon>
        <taxon>Ascomycota</taxon>
        <taxon>Pezizomycotina</taxon>
        <taxon>Dothideomycetes</taxon>
        <taxon>Dothideomycetidae</taxon>
        <taxon>Mycosphaerellales</taxon>
        <taxon>Mycosphaerellaceae</taxon>
        <taxon>Fulvia</taxon>
    </lineage>
</organism>
<keyword evidence="3" id="KW-1185">Reference proteome</keyword>
<sequence>MLGRLQLRADEALEQYSVVGAKVFARKRYDLLTMYGVVKNRYKSRYLARAFQAISARSRLDTPAKPPNGNGEVKKAKTALGRKYDRIKADERQAKHVRLANGNPDGPRTIVVAHGGDDALEVQLFRSYDHPVPNEPADARGSNRPPQTNRRLTKYMIATLSTLLASVGLSRIKCWESEAKHVDFSQTVINGRPEGSARIEYLRFNVSYQYDVRGGTQPTKYRLSKIKLGEWRGEDGATIKQYMQDAVTEYLNSPGQRDRIHDCAKAMVEVRRERQRTVRWEPFAMHVEYICPVEGQKCEGQTFESRSKLRQHAVEQRGFVWKVMCVGSDRKVLFQWACLWDQCGERQVSVFADDATFKRHLADYHNNNEPTVMEDSQFESWLNSGLKVKTPAISRTQTMASYLNPG</sequence>